<dbReference type="Gene3D" id="3.40.630.30">
    <property type="match status" value="1"/>
</dbReference>
<dbReference type="CDD" id="cd04301">
    <property type="entry name" value="NAT_SF"/>
    <property type="match status" value="1"/>
</dbReference>
<reference evidence="2 3" key="1">
    <citation type="submission" date="2018-01" db="EMBL/GenBank/DDBJ databases">
        <title>Whole genome analyses suggest that Burkholderia sensu lato contains two further novel genera in the rhizoxinica-symbiotica group Mycetohabitans gen. nov., and Trinickia gen. nov.: implications for the evolution of diazotrophy and nodulation in the Burkholderiaceae.</title>
        <authorList>
            <person name="Estrada-de los Santos P."/>
            <person name="Palmer M."/>
            <person name="Chavez-Ramirez B."/>
            <person name="Beukes C."/>
            <person name="Steenkamp E.T."/>
            <person name="Hirsch A.M."/>
            <person name="Manyaka P."/>
            <person name="Maluk M."/>
            <person name="Lafos M."/>
            <person name="Crook M."/>
            <person name="Gross E."/>
            <person name="Simon M.F."/>
            <person name="Bueno dos Reis Junior F."/>
            <person name="Poole P.S."/>
            <person name="Venter S.N."/>
            <person name="James E.K."/>
        </authorList>
    </citation>
    <scope>NUCLEOTIDE SEQUENCE [LARGE SCALE GENOMIC DNA]</scope>
    <source>
        <strain evidence="2 3">JPY 581</strain>
    </source>
</reference>
<accession>A0A2N7XAS1</accession>
<name>A0A2N7XAS1_9BURK</name>
<comment type="caution">
    <text evidence="2">The sequence shown here is derived from an EMBL/GenBank/DDBJ whole genome shotgun (WGS) entry which is preliminary data.</text>
</comment>
<protein>
    <submittedName>
        <fullName evidence="2">N-acetyltransferase</fullName>
    </submittedName>
</protein>
<dbReference type="InterPro" id="IPR000182">
    <property type="entry name" value="GNAT_dom"/>
</dbReference>
<dbReference type="Proteomes" id="UP000235777">
    <property type="component" value="Unassembled WGS sequence"/>
</dbReference>
<dbReference type="AlphaFoldDB" id="A0A2N7XAS1"/>
<dbReference type="InterPro" id="IPR016181">
    <property type="entry name" value="Acyl_CoA_acyltransferase"/>
</dbReference>
<organism evidence="2 3">
    <name type="scientific">Trinickia symbiotica</name>
    <dbReference type="NCBI Taxonomy" id="863227"/>
    <lineage>
        <taxon>Bacteria</taxon>
        <taxon>Pseudomonadati</taxon>
        <taxon>Pseudomonadota</taxon>
        <taxon>Betaproteobacteria</taxon>
        <taxon>Burkholderiales</taxon>
        <taxon>Burkholderiaceae</taxon>
        <taxon>Trinickia</taxon>
    </lineage>
</organism>
<gene>
    <name evidence="2" type="ORF">C0Z20_02340</name>
</gene>
<dbReference type="RefSeq" id="WP_018439312.1">
    <property type="nucleotide sequence ID" value="NZ_KB890165.1"/>
</dbReference>
<dbReference type="PROSITE" id="PS51186">
    <property type="entry name" value="GNAT"/>
    <property type="match status" value="1"/>
</dbReference>
<feature type="domain" description="N-acetyltransferase" evidence="1">
    <location>
        <begin position="9"/>
        <end position="164"/>
    </location>
</feature>
<proteinExistence type="predicted"/>
<keyword evidence="2" id="KW-0808">Transferase</keyword>
<keyword evidence="3" id="KW-1185">Reference proteome</keyword>
<evidence type="ECO:0000259" key="1">
    <source>
        <dbReference type="PROSITE" id="PS51186"/>
    </source>
</evidence>
<dbReference type="SUPFAM" id="SSF55729">
    <property type="entry name" value="Acyl-CoA N-acyltransferases (Nat)"/>
    <property type="match status" value="1"/>
</dbReference>
<evidence type="ECO:0000313" key="2">
    <source>
        <dbReference type="EMBL" id="PMS38711.1"/>
    </source>
</evidence>
<dbReference type="GO" id="GO:0016747">
    <property type="term" value="F:acyltransferase activity, transferring groups other than amino-acyl groups"/>
    <property type="evidence" value="ECO:0007669"/>
    <property type="project" value="InterPro"/>
</dbReference>
<sequence length="168" mass="18727">MVKGSEQPVAIRRVDAVDLAAMLDLVSQIASRDDLTESARAQFTYELGKPNRECMRLVATYGGAVVGTIGCGPGPIPSKHALWVDWLIVDRSYRRGKIASLLYATIEQFALQLEKSCLCLDIGNIDSERAAYLFHLQNGFQIVGQVPDYWGEFEHLNIMAKFLYSKGR</sequence>
<dbReference type="Pfam" id="PF00583">
    <property type="entry name" value="Acetyltransf_1"/>
    <property type="match status" value="1"/>
</dbReference>
<dbReference type="EMBL" id="PNYC01000001">
    <property type="protein sequence ID" value="PMS38711.1"/>
    <property type="molecule type" value="Genomic_DNA"/>
</dbReference>
<evidence type="ECO:0000313" key="3">
    <source>
        <dbReference type="Proteomes" id="UP000235777"/>
    </source>
</evidence>